<proteinExistence type="predicted"/>
<dbReference type="EMBL" id="SRKY01000005">
    <property type="protein sequence ID" value="THH34734.1"/>
    <property type="molecule type" value="Genomic_DNA"/>
</dbReference>
<accession>A0A4S4N6H2</accession>
<gene>
    <name evidence="1" type="ORF">E4Z66_17350</name>
</gene>
<evidence type="ECO:0000313" key="2">
    <source>
        <dbReference type="Proteomes" id="UP000306602"/>
    </source>
</evidence>
<dbReference type="Proteomes" id="UP000306602">
    <property type="component" value="Unassembled WGS sequence"/>
</dbReference>
<sequence>MRMGVKKQLRQLAFRLASRRLFRDADVDVSAIAGRGTGAMVVFTSFHGNAAKRGLLEFAGSASAKGERHCIFVTDRRQGWFQAPGIAAALLRVIPDYVRQHGITRLMTLGVSMGGYGALSFARDLGADSVLALAPQYSPKPQAFPADMRWIEARSRIAAFTRPDLTDAMGAGTAFTVLHGRASEEDALHVRAFPEGAHIDHYLADGAPHDVIDPLRNAGALYPLIEAVWQGKSDEIRALMQRISAVPRARTLAGAV</sequence>
<dbReference type="AlphaFoldDB" id="A0A4S4N6H2"/>
<dbReference type="Gene3D" id="3.40.50.1820">
    <property type="entry name" value="alpha/beta hydrolase"/>
    <property type="match status" value="1"/>
</dbReference>
<comment type="caution">
    <text evidence="1">The sequence shown here is derived from an EMBL/GenBank/DDBJ whole genome shotgun (WGS) entry which is preliminary data.</text>
</comment>
<reference evidence="1 2" key="1">
    <citation type="submission" date="2019-04" db="EMBL/GenBank/DDBJ databases">
        <title>Shimia ponticola sp. nov., isolated from seawater.</title>
        <authorList>
            <person name="Kim Y.-O."/>
            <person name="Yoon J.-H."/>
        </authorList>
    </citation>
    <scope>NUCLEOTIDE SEQUENCE [LARGE SCALE GENOMIC DNA]</scope>
    <source>
        <strain evidence="1 2">MYP11</strain>
    </source>
</reference>
<name>A0A4S4N6H2_9RHOB</name>
<dbReference type="InterPro" id="IPR029058">
    <property type="entry name" value="AB_hydrolase_fold"/>
</dbReference>
<dbReference type="SUPFAM" id="SSF53474">
    <property type="entry name" value="alpha/beta-Hydrolases"/>
    <property type="match status" value="1"/>
</dbReference>
<evidence type="ECO:0000313" key="1">
    <source>
        <dbReference type="EMBL" id="THH34734.1"/>
    </source>
</evidence>
<evidence type="ECO:0008006" key="3">
    <source>
        <dbReference type="Google" id="ProtNLM"/>
    </source>
</evidence>
<dbReference type="RefSeq" id="WP_136464321.1">
    <property type="nucleotide sequence ID" value="NZ_SRKY01000005.1"/>
</dbReference>
<organism evidence="1 2">
    <name type="scientific">Aliishimia ponticola</name>
    <dbReference type="NCBI Taxonomy" id="2499833"/>
    <lineage>
        <taxon>Bacteria</taxon>
        <taxon>Pseudomonadati</taxon>
        <taxon>Pseudomonadota</taxon>
        <taxon>Alphaproteobacteria</taxon>
        <taxon>Rhodobacterales</taxon>
        <taxon>Paracoccaceae</taxon>
        <taxon>Aliishimia</taxon>
    </lineage>
</organism>
<keyword evidence="2" id="KW-1185">Reference proteome</keyword>
<protein>
    <recommendedName>
        <fullName evidence="3">Alpha/beta hydrolase</fullName>
    </recommendedName>
</protein>
<dbReference type="OrthoDB" id="7840740at2"/>